<dbReference type="AlphaFoldDB" id="A0A2I0W9Z9"/>
<reference evidence="1 2" key="2">
    <citation type="journal article" date="2017" name="Nature">
        <title>The Apostasia genome and the evolution of orchids.</title>
        <authorList>
            <person name="Zhang G.Q."/>
            <person name="Liu K.W."/>
            <person name="Li Z."/>
            <person name="Lohaus R."/>
            <person name="Hsiao Y.Y."/>
            <person name="Niu S.C."/>
            <person name="Wang J.Y."/>
            <person name="Lin Y.C."/>
            <person name="Xu Q."/>
            <person name="Chen L.J."/>
            <person name="Yoshida K."/>
            <person name="Fujiwara S."/>
            <person name="Wang Z.W."/>
            <person name="Zhang Y.Q."/>
            <person name="Mitsuda N."/>
            <person name="Wang M."/>
            <person name="Liu G.H."/>
            <person name="Pecoraro L."/>
            <person name="Huang H.X."/>
            <person name="Xiao X.J."/>
            <person name="Lin M."/>
            <person name="Wu X.Y."/>
            <person name="Wu W.L."/>
            <person name="Chen Y.Y."/>
            <person name="Chang S.B."/>
            <person name="Sakamoto S."/>
            <person name="Ohme-Takagi M."/>
            <person name="Yagi M."/>
            <person name="Zeng S.J."/>
            <person name="Shen C.Y."/>
            <person name="Yeh C.M."/>
            <person name="Luo Y.B."/>
            <person name="Tsai W.C."/>
            <person name="Van de Peer Y."/>
            <person name="Liu Z.J."/>
        </authorList>
    </citation>
    <scope>NUCLEOTIDE SEQUENCE [LARGE SCALE GENOMIC DNA]</scope>
    <source>
        <tissue evidence="1">The whole plant</tissue>
    </source>
</reference>
<accession>A0A2I0W9Z9</accession>
<gene>
    <name evidence="1" type="ORF">MA16_Dca024459</name>
</gene>
<sequence length="70" mass="7927">MMGSLGGFSEVLTIGRDVIVDLLWDQSLMLLIGRGGSPRSRTRCHTQAYFSSFFFFSVRIWPPDFLSLLP</sequence>
<evidence type="ECO:0000313" key="1">
    <source>
        <dbReference type="EMBL" id="PKU72487.1"/>
    </source>
</evidence>
<organism evidence="1 2">
    <name type="scientific">Dendrobium catenatum</name>
    <dbReference type="NCBI Taxonomy" id="906689"/>
    <lineage>
        <taxon>Eukaryota</taxon>
        <taxon>Viridiplantae</taxon>
        <taxon>Streptophyta</taxon>
        <taxon>Embryophyta</taxon>
        <taxon>Tracheophyta</taxon>
        <taxon>Spermatophyta</taxon>
        <taxon>Magnoliopsida</taxon>
        <taxon>Liliopsida</taxon>
        <taxon>Asparagales</taxon>
        <taxon>Orchidaceae</taxon>
        <taxon>Epidendroideae</taxon>
        <taxon>Malaxideae</taxon>
        <taxon>Dendrobiinae</taxon>
        <taxon>Dendrobium</taxon>
    </lineage>
</organism>
<proteinExistence type="predicted"/>
<name>A0A2I0W9Z9_9ASPA</name>
<dbReference type="EMBL" id="KZ502828">
    <property type="protein sequence ID" value="PKU72487.1"/>
    <property type="molecule type" value="Genomic_DNA"/>
</dbReference>
<keyword evidence="2" id="KW-1185">Reference proteome</keyword>
<evidence type="ECO:0000313" key="2">
    <source>
        <dbReference type="Proteomes" id="UP000233837"/>
    </source>
</evidence>
<reference evidence="1 2" key="1">
    <citation type="journal article" date="2016" name="Sci. Rep.">
        <title>The Dendrobium catenatum Lindl. genome sequence provides insights into polysaccharide synthase, floral development and adaptive evolution.</title>
        <authorList>
            <person name="Zhang G.Q."/>
            <person name="Xu Q."/>
            <person name="Bian C."/>
            <person name="Tsai W.C."/>
            <person name="Yeh C.M."/>
            <person name="Liu K.W."/>
            <person name="Yoshida K."/>
            <person name="Zhang L.S."/>
            <person name="Chang S.B."/>
            <person name="Chen F."/>
            <person name="Shi Y."/>
            <person name="Su Y.Y."/>
            <person name="Zhang Y.Q."/>
            <person name="Chen L.J."/>
            <person name="Yin Y."/>
            <person name="Lin M."/>
            <person name="Huang H."/>
            <person name="Deng H."/>
            <person name="Wang Z.W."/>
            <person name="Zhu S.L."/>
            <person name="Zhao X."/>
            <person name="Deng C."/>
            <person name="Niu S.C."/>
            <person name="Huang J."/>
            <person name="Wang M."/>
            <person name="Liu G.H."/>
            <person name="Yang H.J."/>
            <person name="Xiao X.J."/>
            <person name="Hsiao Y.Y."/>
            <person name="Wu W.L."/>
            <person name="Chen Y.Y."/>
            <person name="Mitsuda N."/>
            <person name="Ohme-Takagi M."/>
            <person name="Luo Y.B."/>
            <person name="Van de Peer Y."/>
            <person name="Liu Z.J."/>
        </authorList>
    </citation>
    <scope>NUCLEOTIDE SEQUENCE [LARGE SCALE GENOMIC DNA]</scope>
    <source>
        <tissue evidence="1">The whole plant</tissue>
    </source>
</reference>
<protein>
    <submittedName>
        <fullName evidence="1">Uncharacterized protein</fullName>
    </submittedName>
</protein>
<dbReference type="Proteomes" id="UP000233837">
    <property type="component" value="Unassembled WGS sequence"/>
</dbReference>